<organism evidence="2 3">
    <name type="scientific">Tanacetum coccineum</name>
    <dbReference type="NCBI Taxonomy" id="301880"/>
    <lineage>
        <taxon>Eukaryota</taxon>
        <taxon>Viridiplantae</taxon>
        <taxon>Streptophyta</taxon>
        <taxon>Embryophyta</taxon>
        <taxon>Tracheophyta</taxon>
        <taxon>Spermatophyta</taxon>
        <taxon>Magnoliopsida</taxon>
        <taxon>eudicotyledons</taxon>
        <taxon>Gunneridae</taxon>
        <taxon>Pentapetalae</taxon>
        <taxon>asterids</taxon>
        <taxon>campanulids</taxon>
        <taxon>Asterales</taxon>
        <taxon>Asteraceae</taxon>
        <taxon>Asteroideae</taxon>
        <taxon>Anthemideae</taxon>
        <taxon>Anthemidinae</taxon>
        <taxon>Tanacetum</taxon>
    </lineage>
</organism>
<feature type="signal peptide" evidence="1">
    <location>
        <begin position="1"/>
        <end position="21"/>
    </location>
</feature>
<name>A0ABQ5IA55_9ASTR</name>
<gene>
    <name evidence="2" type="ORF">Tco_1092539</name>
</gene>
<dbReference type="EMBL" id="BQNB010020533">
    <property type="protein sequence ID" value="GJT97021.1"/>
    <property type="molecule type" value="Genomic_DNA"/>
</dbReference>
<proteinExistence type="predicted"/>
<dbReference type="Proteomes" id="UP001151760">
    <property type="component" value="Unassembled WGS sequence"/>
</dbReference>
<comment type="caution">
    <text evidence="2">The sequence shown here is derived from an EMBL/GenBank/DDBJ whole genome shotgun (WGS) entry which is preliminary data.</text>
</comment>
<keyword evidence="3" id="KW-1185">Reference proteome</keyword>
<protein>
    <submittedName>
        <fullName evidence="2">Uncharacterized protein</fullName>
    </submittedName>
</protein>
<accession>A0ABQ5IA55</accession>
<evidence type="ECO:0000313" key="3">
    <source>
        <dbReference type="Proteomes" id="UP001151760"/>
    </source>
</evidence>
<sequence length="104" mass="11543">MTLIFLNTPALFLQLVDKLTAEDDIEVFSTENPSLDWISAYNFLTRLQKLSSYASGHLEDSELAACLEKASFSCTSGHVEVFLICFSFVISAPSQTETPKTDQN</sequence>
<evidence type="ECO:0000313" key="2">
    <source>
        <dbReference type="EMBL" id="GJT97021.1"/>
    </source>
</evidence>
<evidence type="ECO:0000256" key="1">
    <source>
        <dbReference type="SAM" id="SignalP"/>
    </source>
</evidence>
<feature type="chain" id="PRO_5045243170" evidence="1">
    <location>
        <begin position="22"/>
        <end position="104"/>
    </location>
</feature>
<reference evidence="2" key="1">
    <citation type="journal article" date="2022" name="Int. J. Mol. Sci.">
        <title>Draft Genome of Tanacetum Coccineum: Genomic Comparison of Closely Related Tanacetum-Family Plants.</title>
        <authorList>
            <person name="Yamashiro T."/>
            <person name="Shiraishi A."/>
            <person name="Nakayama K."/>
            <person name="Satake H."/>
        </authorList>
    </citation>
    <scope>NUCLEOTIDE SEQUENCE</scope>
</reference>
<reference evidence="2" key="2">
    <citation type="submission" date="2022-01" db="EMBL/GenBank/DDBJ databases">
        <authorList>
            <person name="Yamashiro T."/>
            <person name="Shiraishi A."/>
            <person name="Satake H."/>
            <person name="Nakayama K."/>
        </authorList>
    </citation>
    <scope>NUCLEOTIDE SEQUENCE</scope>
</reference>
<keyword evidence="1" id="KW-0732">Signal</keyword>